<gene>
    <name evidence="1" type="ORF">PANT1444_LOCUS11788</name>
</gene>
<dbReference type="AlphaFoldDB" id="A0A7S0ER18"/>
<dbReference type="InterPro" id="IPR043928">
    <property type="entry name" value="DNVP"/>
</dbReference>
<dbReference type="Pfam" id="PF19060">
    <property type="entry name" value="DVNP"/>
    <property type="match status" value="1"/>
</dbReference>
<dbReference type="GO" id="GO:0051276">
    <property type="term" value="P:chromosome organization"/>
    <property type="evidence" value="ECO:0007669"/>
    <property type="project" value="InterPro"/>
</dbReference>
<name>A0A7S0ER18_9EUKA</name>
<proteinExistence type="predicted"/>
<evidence type="ECO:0000313" key="1">
    <source>
        <dbReference type="EMBL" id="CAD8491839.1"/>
    </source>
</evidence>
<organism evidence="1">
    <name type="scientific">Phaeocystis antarctica</name>
    <dbReference type="NCBI Taxonomy" id="33657"/>
    <lineage>
        <taxon>Eukaryota</taxon>
        <taxon>Haptista</taxon>
        <taxon>Haptophyta</taxon>
        <taxon>Prymnesiophyceae</taxon>
        <taxon>Phaeocystales</taxon>
        <taxon>Phaeocystaceae</taxon>
        <taxon>Phaeocystis</taxon>
    </lineage>
</organism>
<sequence>MALPMKKAAAMKAMKVMKAMKAKKTTMKVMKAMKAKKVSVIARGKMARAAVFRGSKQKTQGGMTKDKLVKNRHGKIVSKAASVRAKKAFANSGLKAWADAVKKARKALNLTGFVAIGGKSATGKALYAKAKALLSQ</sequence>
<dbReference type="GO" id="GO:0003677">
    <property type="term" value="F:DNA binding"/>
    <property type="evidence" value="ECO:0007669"/>
    <property type="project" value="InterPro"/>
</dbReference>
<dbReference type="EMBL" id="HBEP01020976">
    <property type="protein sequence ID" value="CAD8491839.1"/>
    <property type="molecule type" value="Transcribed_RNA"/>
</dbReference>
<accession>A0A7S0ER18</accession>
<reference evidence="1" key="1">
    <citation type="submission" date="2021-01" db="EMBL/GenBank/DDBJ databases">
        <authorList>
            <person name="Corre E."/>
            <person name="Pelletier E."/>
            <person name="Niang G."/>
            <person name="Scheremetjew M."/>
            <person name="Finn R."/>
            <person name="Kale V."/>
            <person name="Holt S."/>
            <person name="Cochrane G."/>
            <person name="Meng A."/>
            <person name="Brown T."/>
            <person name="Cohen L."/>
        </authorList>
    </citation>
    <scope>NUCLEOTIDE SEQUENCE</scope>
    <source>
        <strain evidence="1">CCMP1374</strain>
    </source>
</reference>
<protein>
    <submittedName>
        <fullName evidence="1">Uncharacterized protein</fullName>
    </submittedName>
</protein>